<organism evidence="2 3">
    <name type="scientific">Musa troglodytarum</name>
    <name type="common">fe'i banana</name>
    <dbReference type="NCBI Taxonomy" id="320322"/>
    <lineage>
        <taxon>Eukaryota</taxon>
        <taxon>Viridiplantae</taxon>
        <taxon>Streptophyta</taxon>
        <taxon>Embryophyta</taxon>
        <taxon>Tracheophyta</taxon>
        <taxon>Spermatophyta</taxon>
        <taxon>Magnoliopsida</taxon>
        <taxon>Liliopsida</taxon>
        <taxon>Zingiberales</taxon>
        <taxon>Musaceae</taxon>
        <taxon>Musa</taxon>
    </lineage>
</organism>
<dbReference type="EMBL" id="CP097502">
    <property type="protein sequence ID" value="URD74113.1"/>
    <property type="molecule type" value="Genomic_DNA"/>
</dbReference>
<keyword evidence="3" id="KW-1185">Reference proteome</keyword>
<feature type="compositionally biased region" description="Gly residues" evidence="1">
    <location>
        <begin position="80"/>
        <end position="89"/>
    </location>
</feature>
<dbReference type="EMBL" id="CP097502">
    <property type="protein sequence ID" value="URD74112.1"/>
    <property type="molecule type" value="Genomic_DNA"/>
</dbReference>
<evidence type="ECO:0000256" key="1">
    <source>
        <dbReference type="SAM" id="MobiDB-lite"/>
    </source>
</evidence>
<name>A0A9E7ECU3_9LILI</name>
<feature type="compositionally biased region" description="Low complexity" evidence="1">
    <location>
        <begin position="58"/>
        <end position="79"/>
    </location>
</feature>
<dbReference type="AlphaFoldDB" id="A0A9E7ECU3"/>
<gene>
    <name evidence="2" type="ORF">MUK42_24049</name>
</gene>
<feature type="region of interest" description="Disordered" evidence="1">
    <location>
        <begin position="58"/>
        <end position="89"/>
    </location>
</feature>
<feature type="region of interest" description="Disordered" evidence="1">
    <location>
        <begin position="1"/>
        <end position="37"/>
    </location>
</feature>
<evidence type="ECO:0000313" key="3">
    <source>
        <dbReference type="Proteomes" id="UP001055439"/>
    </source>
</evidence>
<dbReference type="OrthoDB" id="10504225at2759"/>
<proteinExistence type="predicted"/>
<reference evidence="2" key="1">
    <citation type="submission" date="2022-05" db="EMBL/GenBank/DDBJ databases">
        <title>The Musa troglodytarum L. genome provides insights into the mechanism of non-climacteric behaviour and enrichment of carotenoids.</title>
        <authorList>
            <person name="Wang J."/>
        </authorList>
    </citation>
    <scope>NUCLEOTIDE SEQUENCE</scope>
    <source>
        <tissue evidence="2">Leaf</tissue>
    </source>
</reference>
<evidence type="ECO:0000313" key="2">
    <source>
        <dbReference type="EMBL" id="URD74112.1"/>
    </source>
</evidence>
<dbReference type="Proteomes" id="UP001055439">
    <property type="component" value="Chromosome 1"/>
</dbReference>
<protein>
    <submittedName>
        <fullName evidence="2">Uncharacterized protein</fullName>
    </submittedName>
</protein>
<accession>A0A9E7ECU3</accession>
<sequence>MDSAAGERAARSGVVPQRRISNGEELNSWGNAAGDGVSRVRSTMPTIPLSPNLQFQVSALSSPPRNSLSSLSGNALSSSRGGGYPVERS</sequence>